<organism evidence="2 3">
    <name type="scientific">Chloebia gouldiae</name>
    <name type="common">Gouldian finch</name>
    <name type="synonym">Erythrura gouldiae</name>
    <dbReference type="NCBI Taxonomy" id="44316"/>
    <lineage>
        <taxon>Eukaryota</taxon>
        <taxon>Metazoa</taxon>
        <taxon>Chordata</taxon>
        <taxon>Craniata</taxon>
        <taxon>Vertebrata</taxon>
        <taxon>Euteleostomi</taxon>
        <taxon>Archelosauria</taxon>
        <taxon>Archosauria</taxon>
        <taxon>Dinosauria</taxon>
        <taxon>Saurischia</taxon>
        <taxon>Theropoda</taxon>
        <taxon>Coelurosauria</taxon>
        <taxon>Aves</taxon>
        <taxon>Neognathae</taxon>
        <taxon>Neoaves</taxon>
        <taxon>Telluraves</taxon>
        <taxon>Australaves</taxon>
        <taxon>Passeriformes</taxon>
        <taxon>Passeroidea</taxon>
        <taxon>Passeridae</taxon>
        <taxon>Chloebia</taxon>
    </lineage>
</organism>
<sequence length="58" mass="6158">MSSAHCSCFTRPKSRVKVDTALTSADTRQALTAGTRQASVAERDAHPCLQHNSSGTDP</sequence>
<name>A0A3L8Q935_CHLGU</name>
<gene>
    <name evidence="2" type="ORF">DV515_00017867</name>
</gene>
<accession>A0A3L8Q935</accession>
<reference evidence="2 3" key="1">
    <citation type="journal article" date="2018" name="Proc. R. Soc. B">
        <title>A non-coding region near Follistatin controls head colour polymorphism in the Gouldian finch.</title>
        <authorList>
            <person name="Toomey M.B."/>
            <person name="Marques C.I."/>
            <person name="Andrade P."/>
            <person name="Araujo P.M."/>
            <person name="Sabatino S."/>
            <person name="Gazda M.A."/>
            <person name="Afonso S."/>
            <person name="Lopes R.J."/>
            <person name="Corbo J.C."/>
            <person name="Carneiro M."/>
        </authorList>
    </citation>
    <scope>NUCLEOTIDE SEQUENCE [LARGE SCALE GENOMIC DNA]</scope>
    <source>
        <strain evidence="2">Red01</strain>
        <tissue evidence="2">Muscle</tissue>
    </source>
</reference>
<evidence type="ECO:0000256" key="1">
    <source>
        <dbReference type="SAM" id="MobiDB-lite"/>
    </source>
</evidence>
<feature type="compositionally biased region" description="Polar residues" evidence="1">
    <location>
        <begin position="29"/>
        <end position="38"/>
    </location>
</feature>
<dbReference type="EMBL" id="QUSF01001841">
    <property type="protein sequence ID" value="RLV63834.1"/>
    <property type="molecule type" value="Genomic_DNA"/>
</dbReference>
<evidence type="ECO:0000313" key="2">
    <source>
        <dbReference type="EMBL" id="RLV63834.1"/>
    </source>
</evidence>
<feature type="non-terminal residue" evidence="2">
    <location>
        <position position="58"/>
    </location>
</feature>
<dbReference type="AlphaFoldDB" id="A0A3L8Q935"/>
<keyword evidence="3" id="KW-1185">Reference proteome</keyword>
<dbReference type="Proteomes" id="UP000276834">
    <property type="component" value="Unassembled WGS sequence"/>
</dbReference>
<evidence type="ECO:0000313" key="3">
    <source>
        <dbReference type="Proteomes" id="UP000276834"/>
    </source>
</evidence>
<feature type="region of interest" description="Disordered" evidence="1">
    <location>
        <begin position="29"/>
        <end position="58"/>
    </location>
</feature>
<protein>
    <submittedName>
        <fullName evidence="2">Uncharacterized protein</fullName>
    </submittedName>
</protein>
<proteinExistence type="predicted"/>
<comment type="caution">
    <text evidence="2">The sequence shown here is derived from an EMBL/GenBank/DDBJ whole genome shotgun (WGS) entry which is preliminary data.</text>
</comment>